<evidence type="ECO:0000313" key="3">
    <source>
        <dbReference type="Proteomes" id="UP000653305"/>
    </source>
</evidence>
<dbReference type="PROSITE" id="PS50011">
    <property type="entry name" value="PROTEIN_KINASE_DOM"/>
    <property type="match status" value="1"/>
</dbReference>
<reference evidence="2" key="1">
    <citation type="submission" date="2020-07" db="EMBL/GenBank/DDBJ databases">
        <title>Ethylene signaling mediates host invasion by parasitic plants.</title>
        <authorList>
            <person name="Yoshida S."/>
        </authorList>
    </citation>
    <scope>NUCLEOTIDE SEQUENCE</scope>
    <source>
        <strain evidence="2">Okayama</strain>
    </source>
</reference>
<sequence length="96" mass="11350">MKGWLPRRADSFEKFDKIGQGTYINVYHARDLEEGKIVALKKVRFDNLEPESVRSLGAVIIYNKDNAWNDQFSDTRLLLKILPKYYRISFALWCKH</sequence>
<dbReference type="InterPro" id="IPR000719">
    <property type="entry name" value="Prot_kinase_dom"/>
</dbReference>
<dbReference type="AlphaFoldDB" id="A0A830D1R2"/>
<proteinExistence type="predicted"/>
<keyword evidence="3" id="KW-1185">Reference proteome</keyword>
<feature type="domain" description="Protein kinase" evidence="1">
    <location>
        <begin position="12"/>
        <end position="96"/>
    </location>
</feature>
<dbReference type="GO" id="GO:0004672">
    <property type="term" value="F:protein kinase activity"/>
    <property type="evidence" value="ECO:0007669"/>
    <property type="project" value="InterPro"/>
</dbReference>
<protein>
    <submittedName>
        <fullName evidence="2">Probable serine/threonine-protein kinase at1g54610</fullName>
    </submittedName>
</protein>
<dbReference type="Proteomes" id="UP000653305">
    <property type="component" value="Unassembled WGS sequence"/>
</dbReference>
<dbReference type="InterPro" id="IPR011009">
    <property type="entry name" value="Kinase-like_dom_sf"/>
</dbReference>
<organism evidence="2 3">
    <name type="scientific">Phtheirospermum japonicum</name>
    <dbReference type="NCBI Taxonomy" id="374723"/>
    <lineage>
        <taxon>Eukaryota</taxon>
        <taxon>Viridiplantae</taxon>
        <taxon>Streptophyta</taxon>
        <taxon>Embryophyta</taxon>
        <taxon>Tracheophyta</taxon>
        <taxon>Spermatophyta</taxon>
        <taxon>Magnoliopsida</taxon>
        <taxon>eudicotyledons</taxon>
        <taxon>Gunneridae</taxon>
        <taxon>Pentapetalae</taxon>
        <taxon>asterids</taxon>
        <taxon>lamiids</taxon>
        <taxon>Lamiales</taxon>
        <taxon>Orobanchaceae</taxon>
        <taxon>Orobanchaceae incertae sedis</taxon>
        <taxon>Phtheirospermum</taxon>
    </lineage>
</organism>
<accession>A0A830D1R2</accession>
<dbReference type="Gene3D" id="3.30.200.20">
    <property type="entry name" value="Phosphorylase Kinase, domain 1"/>
    <property type="match status" value="1"/>
</dbReference>
<dbReference type="EMBL" id="BMAC01000621">
    <property type="protein sequence ID" value="GFQ00302.1"/>
    <property type="molecule type" value="Genomic_DNA"/>
</dbReference>
<gene>
    <name evidence="2" type="ORF">PHJA_002174200</name>
</gene>
<dbReference type="OrthoDB" id="28397at2759"/>
<dbReference type="SUPFAM" id="SSF56112">
    <property type="entry name" value="Protein kinase-like (PK-like)"/>
    <property type="match status" value="1"/>
</dbReference>
<keyword evidence="2" id="KW-0808">Transferase</keyword>
<evidence type="ECO:0000313" key="2">
    <source>
        <dbReference type="EMBL" id="GFQ00302.1"/>
    </source>
</evidence>
<name>A0A830D1R2_9LAMI</name>
<keyword evidence="2" id="KW-0418">Kinase</keyword>
<comment type="caution">
    <text evidence="2">The sequence shown here is derived from an EMBL/GenBank/DDBJ whole genome shotgun (WGS) entry which is preliminary data.</text>
</comment>
<evidence type="ECO:0000259" key="1">
    <source>
        <dbReference type="PROSITE" id="PS50011"/>
    </source>
</evidence>
<dbReference type="GO" id="GO:0005524">
    <property type="term" value="F:ATP binding"/>
    <property type="evidence" value="ECO:0007669"/>
    <property type="project" value="InterPro"/>
</dbReference>